<reference evidence="3 4" key="1">
    <citation type="submission" date="2020-07" db="EMBL/GenBank/DDBJ databases">
        <title>Sequencing the genomes of 1000 actinobacteria strains.</title>
        <authorList>
            <person name="Klenk H.-P."/>
        </authorList>
    </citation>
    <scope>NUCLEOTIDE SEQUENCE [LARGE SCALE GENOMIC DNA]</scope>
    <source>
        <strain evidence="3 4">DSM 103833</strain>
    </source>
</reference>
<sequence length="161" mass="16375">MSAPSTTSETAAPALRNGIDPRGPRFTAAVTAVLLAAALVAPEEVATALVAVQGLFFLAGVALGVQRTPTGLVFRAFVRPRLTPPADLEDPRPPRFAQAVGLLFAAVALVGYLSGATVLGQVAVGLALVAALLNAVIGFCLGCELYLLGLRASRRAARSAA</sequence>
<keyword evidence="1" id="KW-1133">Transmembrane helix</keyword>
<protein>
    <recommendedName>
        <fullName evidence="2">DUF4395 domain-containing protein</fullName>
    </recommendedName>
</protein>
<dbReference type="EMBL" id="JACCFP010000001">
    <property type="protein sequence ID" value="NYJ02875.1"/>
    <property type="molecule type" value="Genomic_DNA"/>
</dbReference>
<evidence type="ECO:0000313" key="4">
    <source>
        <dbReference type="Proteomes" id="UP000530424"/>
    </source>
</evidence>
<dbReference type="Pfam" id="PF14340">
    <property type="entry name" value="DUF4395"/>
    <property type="match status" value="1"/>
</dbReference>
<dbReference type="InterPro" id="IPR025508">
    <property type="entry name" value="DUF4395"/>
</dbReference>
<accession>A0A853C540</accession>
<dbReference type="AlphaFoldDB" id="A0A853C540"/>
<feature type="transmembrane region" description="Helical" evidence="1">
    <location>
        <begin position="48"/>
        <end position="65"/>
    </location>
</feature>
<evidence type="ECO:0000313" key="3">
    <source>
        <dbReference type="EMBL" id="NYJ02875.1"/>
    </source>
</evidence>
<keyword evidence="1" id="KW-0812">Transmembrane</keyword>
<dbReference type="Proteomes" id="UP000530424">
    <property type="component" value="Unassembled WGS sequence"/>
</dbReference>
<name>A0A853C540_9ACTN</name>
<feature type="transmembrane region" description="Helical" evidence="1">
    <location>
        <begin position="125"/>
        <end position="148"/>
    </location>
</feature>
<dbReference type="RefSeq" id="WP_179669184.1">
    <property type="nucleotide sequence ID" value="NZ_JACCFP010000001.1"/>
</dbReference>
<evidence type="ECO:0000259" key="2">
    <source>
        <dbReference type="Pfam" id="PF14340"/>
    </source>
</evidence>
<comment type="caution">
    <text evidence="3">The sequence shown here is derived from an EMBL/GenBank/DDBJ whole genome shotgun (WGS) entry which is preliminary data.</text>
</comment>
<organism evidence="3 4">
    <name type="scientific">Nocardioides thalensis</name>
    <dbReference type="NCBI Taxonomy" id="1914755"/>
    <lineage>
        <taxon>Bacteria</taxon>
        <taxon>Bacillati</taxon>
        <taxon>Actinomycetota</taxon>
        <taxon>Actinomycetes</taxon>
        <taxon>Propionibacteriales</taxon>
        <taxon>Nocardioidaceae</taxon>
        <taxon>Nocardioides</taxon>
    </lineage>
</organism>
<keyword evidence="1" id="KW-0472">Membrane</keyword>
<feature type="transmembrane region" description="Helical" evidence="1">
    <location>
        <begin position="99"/>
        <end position="119"/>
    </location>
</feature>
<keyword evidence="4" id="KW-1185">Reference proteome</keyword>
<feature type="domain" description="DUF4395" evidence="2">
    <location>
        <begin position="19"/>
        <end position="149"/>
    </location>
</feature>
<proteinExistence type="predicted"/>
<evidence type="ECO:0000256" key="1">
    <source>
        <dbReference type="SAM" id="Phobius"/>
    </source>
</evidence>
<gene>
    <name evidence="3" type="ORF">HNR19_003573</name>
</gene>